<sequence>MAKRVAEIRDDQVQQLYTAVGALVSPEQAGELEQLGLTADGARLSEVERLRRPPTDNTPTELTRQAERLGELRAFALAEVDVSQIPEPAVTPGSLRARVESVHDSRAEPGAENGHAGGHGAGADPDWR</sequence>
<dbReference type="RefSeq" id="WP_380667592.1">
    <property type="nucleotide sequence ID" value="NZ_JBHTCJ010000005.1"/>
</dbReference>
<protein>
    <submittedName>
        <fullName evidence="2">Uncharacterized protein</fullName>
    </submittedName>
</protein>
<accession>A0ABW2LKK1</accession>
<feature type="compositionally biased region" description="Basic and acidic residues" evidence="1">
    <location>
        <begin position="97"/>
        <end position="109"/>
    </location>
</feature>
<name>A0ABW2LKK1_9PSEU</name>
<keyword evidence="3" id="KW-1185">Reference proteome</keyword>
<comment type="caution">
    <text evidence="2">The sequence shown here is derived from an EMBL/GenBank/DDBJ whole genome shotgun (WGS) entry which is preliminary data.</text>
</comment>
<dbReference type="Proteomes" id="UP001596504">
    <property type="component" value="Unassembled WGS sequence"/>
</dbReference>
<feature type="region of interest" description="Disordered" evidence="1">
    <location>
        <begin position="88"/>
        <end position="128"/>
    </location>
</feature>
<reference evidence="3" key="1">
    <citation type="journal article" date="2019" name="Int. J. Syst. Evol. Microbiol.">
        <title>The Global Catalogue of Microorganisms (GCM) 10K type strain sequencing project: providing services to taxonomists for standard genome sequencing and annotation.</title>
        <authorList>
            <consortium name="The Broad Institute Genomics Platform"/>
            <consortium name="The Broad Institute Genome Sequencing Center for Infectious Disease"/>
            <person name="Wu L."/>
            <person name="Ma J."/>
        </authorList>
    </citation>
    <scope>NUCLEOTIDE SEQUENCE [LARGE SCALE GENOMIC DNA]</scope>
    <source>
        <strain evidence="3">WLHS5</strain>
    </source>
</reference>
<evidence type="ECO:0000313" key="2">
    <source>
        <dbReference type="EMBL" id="MFC7342071.1"/>
    </source>
</evidence>
<evidence type="ECO:0000313" key="3">
    <source>
        <dbReference type="Proteomes" id="UP001596504"/>
    </source>
</evidence>
<evidence type="ECO:0000256" key="1">
    <source>
        <dbReference type="SAM" id="MobiDB-lite"/>
    </source>
</evidence>
<gene>
    <name evidence="2" type="ORF">ACFQRI_11685</name>
</gene>
<proteinExistence type="predicted"/>
<organism evidence="2 3">
    <name type="scientific">Saccharopolyspora griseoalba</name>
    <dbReference type="NCBI Taxonomy" id="1431848"/>
    <lineage>
        <taxon>Bacteria</taxon>
        <taxon>Bacillati</taxon>
        <taxon>Actinomycetota</taxon>
        <taxon>Actinomycetes</taxon>
        <taxon>Pseudonocardiales</taxon>
        <taxon>Pseudonocardiaceae</taxon>
        <taxon>Saccharopolyspora</taxon>
    </lineage>
</organism>
<dbReference type="EMBL" id="JBHTCJ010000005">
    <property type="protein sequence ID" value="MFC7342071.1"/>
    <property type="molecule type" value="Genomic_DNA"/>
</dbReference>